<evidence type="ECO:0000313" key="16">
    <source>
        <dbReference type="Proteomes" id="UP000034076"/>
    </source>
</evidence>
<dbReference type="GO" id="GO:0005524">
    <property type="term" value="F:ATP binding"/>
    <property type="evidence" value="ECO:0007669"/>
    <property type="project" value="UniProtKB-KW"/>
</dbReference>
<protein>
    <recommendedName>
        <fullName evidence="9">Circadian input-output histidine kinase CikA</fullName>
        <ecNumber evidence="3">2.7.13.3</ecNumber>
    </recommendedName>
    <alternativeName>
        <fullName evidence="4">Stage 0 sporulation protein A homolog</fullName>
    </alternativeName>
</protein>
<evidence type="ECO:0000313" key="15">
    <source>
        <dbReference type="EMBL" id="KKI50755.1"/>
    </source>
</evidence>
<evidence type="ECO:0000259" key="13">
    <source>
        <dbReference type="PROSITE" id="PS50110"/>
    </source>
</evidence>
<evidence type="ECO:0000256" key="3">
    <source>
        <dbReference type="ARBA" id="ARBA00012438"/>
    </source>
</evidence>
<evidence type="ECO:0000259" key="12">
    <source>
        <dbReference type="PROSITE" id="PS50109"/>
    </source>
</evidence>
<evidence type="ECO:0000259" key="14">
    <source>
        <dbReference type="PROSITE" id="PS50894"/>
    </source>
</evidence>
<comment type="function">
    <text evidence="8">May play the central regulatory role in sporulation. It may be an element of the effector pathway responsible for the activation of sporulation genes in response to nutritional stress. Spo0A may act in concert with spo0H (a sigma factor) to control the expression of some genes that are critical to the sporulation process.</text>
</comment>
<sequence length="942" mass="106246">MSQNKDIINTFKEEYTTSDHEYNNEYNMLMSSLHVSVGKHMLNDDFTVIWANDYFYEMTGYSRREYEATFHNSVMEYYKNDMDEYAKIGEKLIDAFEHHRPGYEVLSHMPQKGGGYIWIKVVGTFTDELVDGIPIIYSVFTDVTDMIRTQMEQSITYDSLPGFVAKFRMRPNSFDLIYANDRYIEFFGNEIKSYSLENMKLVKNREAIIENIPAIREGKPVRFVLQVKGKAGNEAWLQLSADCVDWQDGDPVYLVIYIDITDITEMREMQVKLEERTELLKNALEMAEHANNAKSDFLSRMSHDIRTPMNAIMGMTEIARESLGDIEATKDCLDKVETSAKFLLSLINDILDMSKIESGKMALNKKKFDFASFVHSVTTMFYPQAEKKGVKFNVLLKNGIAEAYVGDELKLNQIIINLLSNAVKFTNPGGRIDFSVARGNQSGKYTELIFTVQDDGIGMDERFIDKMFIPFEQDSSLRQSSGGSGLGLAIANSYARMMNGGIDVQSSPGAGSTFAVSVWLEETGDKMMPSDIRGHFCEMKALVVDDEPAVCEYVCSLLEKFGVEANSAYSAPFALEYIRANQKANNPYNVLITDWKMPEMDGIELVKSVRNEFKDNILIVAISAYDWNSIKKQAEDAGVNYFLPKPLFPSSVYDLLVSATLGKPMASEIQKEDYHFDNERILLVEDNQMNMEIACRLLTSRNLIVDMAFNGQEALEKFSAAPQGHYLAILMDIQMPVMDGLEATRRIRSLHIPNAKDIPIIAMSANAFDDDVEKSLEAGMNAHISKPVNIPVLLRTLQELQHAPQQRLIPDVNDEAGNTCSDPLYAVLEKLGINSKTILERFCGNTQLLEHFIKTYPSNAVLPQLKEAVEQKDSAGIETAAHTAKGNALNLGLEHLAELCGRLVIAIREGRSGEAGKLFIPVWKEFMRIKAIIENAYQEQII</sequence>
<dbReference type="InterPro" id="IPR005467">
    <property type="entry name" value="His_kinase_dom"/>
</dbReference>
<dbReference type="SMART" id="SM00388">
    <property type="entry name" value="HisKA"/>
    <property type="match status" value="1"/>
</dbReference>
<dbReference type="SUPFAM" id="SSF55874">
    <property type="entry name" value="ATPase domain of HSP90 chaperone/DNA topoisomerase II/histidine kinase"/>
    <property type="match status" value="1"/>
</dbReference>
<comment type="similarity">
    <text evidence="2">In the N-terminal section; belongs to the phytochrome family.</text>
</comment>
<evidence type="ECO:0000256" key="8">
    <source>
        <dbReference type="ARBA" id="ARBA00024867"/>
    </source>
</evidence>
<dbReference type="InterPro" id="IPR011006">
    <property type="entry name" value="CheY-like_superfamily"/>
</dbReference>
<dbReference type="Pfam" id="PF02518">
    <property type="entry name" value="HATPase_c"/>
    <property type="match status" value="1"/>
</dbReference>
<dbReference type="PANTHER" id="PTHR45339">
    <property type="entry name" value="HYBRID SIGNAL TRANSDUCTION HISTIDINE KINASE J"/>
    <property type="match status" value="1"/>
</dbReference>
<dbReference type="SUPFAM" id="SSF47384">
    <property type="entry name" value="Homodimeric domain of signal transducing histidine kinase"/>
    <property type="match status" value="1"/>
</dbReference>
<dbReference type="InterPro" id="IPR003661">
    <property type="entry name" value="HisK_dim/P_dom"/>
</dbReference>
<evidence type="ECO:0000256" key="9">
    <source>
        <dbReference type="ARBA" id="ARBA00074306"/>
    </source>
</evidence>
<dbReference type="PROSITE" id="PS50109">
    <property type="entry name" value="HIS_KIN"/>
    <property type="match status" value="1"/>
</dbReference>
<comment type="catalytic activity">
    <reaction evidence="1">
        <text>ATP + protein L-histidine = ADP + protein N-phospho-L-histidine.</text>
        <dbReference type="EC" id="2.7.13.3"/>
    </reaction>
</comment>
<feature type="domain" description="HPt" evidence="14">
    <location>
        <begin position="841"/>
        <end position="942"/>
    </location>
</feature>
<dbReference type="Pfam" id="PF13426">
    <property type="entry name" value="PAS_9"/>
    <property type="match status" value="1"/>
</dbReference>
<dbReference type="EC" id="2.7.13.3" evidence="3"/>
<gene>
    <name evidence="15" type="ORF">CHK_1681</name>
</gene>
<dbReference type="InterPro" id="IPR000014">
    <property type="entry name" value="PAS"/>
</dbReference>
<dbReference type="CDD" id="cd17546">
    <property type="entry name" value="REC_hyHK_CKI1_RcsC-like"/>
    <property type="match status" value="2"/>
</dbReference>
<reference evidence="15 16" key="1">
    <citation type="submission" date="2015-04" db="EMBL/GenBank/DDBJ databases">
        <title>Draft genome sequence of bacteremic isolate Catabacter hongkongensis type strain HKU16T.</title>
        <authorList>
            <person name="Lau S.K."/>
            <person name="Teng J.L."/>
            <person name="Huang Y."/>
            <person name="Curreem S.O."/>
            <person name="Tsui S.K."/>
            <person name="Woo P.C."/>
        </authorList>
    </citation>
    <scope>NUCLEOTIDE SEQUENCE [LARGE SCALE GENOMIC DNA]</scope>
    <source>
        <strain evidence="15 16">HKU16</strain>
    </source>
</reference>
<keyword evidence="5 11" id="KW-0597">Phosphoprotein</keyword>
<dbReference type="Gene3D" id="3.40.50.2300">
    <property type="match status" value="2"/>
</dbReference>
<dbReference type="STRING" id="270498.CHK_1681"/>
<dbReference type="SUPFAM" id="SSF52172">
    <property type="entry name" value="CheY-like"/>
    <property type="match status" value="2"/>
</dbReference>
<dbReference type="CDD" id="cd00130">
    <property type="entry name" value="PAS"/>
    <property type="match status" value="1"/>
</dbReference>
<dbReference type="SUPFAM" id="SSF55785">
    <property type="entry name" value="PYP-like sensor domain (PAS domain)"/>
    <property type="match status" value="2"/>
</dbReference>
<evidence type="ECO:0000256" key="1">
    <source>
        <dbReference type="ARBA" id="ARBA00000085"/>
    </source>
</evidence>
<evidence type="ECO:0000256" key="6">
    <source>
        <dbReference type="ARBA" id="ARBA00022777"/>
    </source>
</evidence>
<keyword evidence="6 15" id="KW-0418">Kinase</keyword>
<dbReference type="FunFam" id="3.30.565.10:FF:000010">
    <property type="entry name" value="Sensor histidine kinase RcsC"/>
    <property type="match status" value="1"/>
</dbReference>
<dbReference type="SMART" id="SM00387">
    <property type="entry name" value="HATPase_c"/>
    <property type="match status" value="1"/>
</dbReference>
<dbReference type="Pfam" id="PF01627">
    <property type="entry name" value="Hpt"/>
    <property type="match status" value="1"/>
</dbReference>
<accession>A0A0M2NKI1</accession>
<dbReference type="RefSeq" id="WP_082103463.1">
    <property type="nucleotide sequence ID" value="NZ_JAXDTA010000229.1"/>
</dbReference>
<organism evidence="15 16">
    <name type="scientific">Christensenella hongkongensis</name>
    <dbReference type="NCBI Taxonomy" id="270498"/>
    <lineage>
        <taxon>Bacteria</taxon>
        <taxon>Bacillati</taxon>
        <taxon>Bacillota</taxon>
        <taxon>Clostridia</taxon>
        <taxon>Christensenellales</taxon>
        <taxon>Christensenellaceae</taxon>
        <taxon>Christensenella</taxon>
    </lineage>
</organism>
<evidence type="ECO:0000256" key="5">
    <source>
        <dbReference type="ARBA" id="ARBA00022553"/>
    </source>
</evidence>
<dbReference type="InterPro" id="IPR036641">
    <property type="entry name" value="HPT_dom_sf"/>
</dbReference>
<dbReference type="PANTHER" id="PTHR45339:SF5">
    <property type="entry name" value="HISTIDINE KINASE"/>
    <property type="match status" value="1"/>
</dbReference>
<dbReference type="Gene3D" id="3.30.450.20">
    <property type="entry name" value="PAS domain"/>
    <property type="match status" value="2"/>
</dbReference>
<dbReference type="Pfam" id="PF00512">
    <property type="entry name" value="HisKA"/>
    <property type="match status" value="1"/>
</dbReference>
<keyword evidence="16" id="KW-1185">Reference proteome</keyword>
<dbReference type="InterPro" id="IPR003594">
    <property type="entry name" value="HATPase_dom"/>
</dbReference>
<evidence type="ECO:0000256" key="2">
    <source>
        <dbReference type="ARBA" id="ARBA00006402"/>
    </source>
</evidence>
<comment type="caution">
    <text evidence="15">The sequence shown here is derived from an EMBL/GenBank/DDBJ whole genome shotgun (WGS) entry which is preliminary data.</text>
</comment>
<keyword evidence="6 15" id="KW-0808">Transferase</keyword>
<dbReference type="CDD" id="cd00082">
    <property type="entry name" value="HisKA"/>
    <property type="match status" value="1"/>
</dbReference>
<name>A0A0M2NKI1_9FIRM</name>
<dbReference type="Proteomes" id="UP000034076">
    <property type="component" value="Unassembled WGS sequence"/>
</dbReference>
<dbReference type="Pfam" id="PF00072">
    <property type="entry name" value="Response_reg"/>
    <property type="match status" value="2"/>
</dbReference>
<dbReference type="OrthoDB" id="9790669at2"/>
<evidence type="ECO:0000256" key="4">
    <source>
        <dbReference type="ARBA" id="ARBA00018672"/>
    </source>
</evidence>
<dbReference type="EMBL" id="LAYJ01000101">
    <property type="protein sequence ID" value="KKI50755.1"/>
    <property type="molecule type" value="Genomic_DNA"/>
</dbReference>
<feature type="modified residue" description="4-aspartylphosphate" evidence="11">
    <location>
        <position position="594"/>
    </location>
</feature>
<feature type="modified residue" description="4-aspartylphosphate" evidence="11">
    <location>
        <position position="732"/>
    </location>
</feature>
<dbReference type="InterPro" id="IPR001789">
    <property type="entry name" value="Sig_transdc_resp-reg_receiver"/>
</dbReference>
<dbReference type="GO" id="GO:0000155">
    <property type="term" value="F:phosphorelay sensor kinase activity"/>
    <property type="evidence" value="ECO:0007669"/>
    <property type="project" value="InterPro"/>
</dbReference>
<dbReference type="SMART" id="SM00448">
    <property type="entry name" value="REC"/>
    <property type="match status" value="2"/>
</dbReference>
<dbReference type="PROSITE" id="PS50110">
    <property type="entry name" value="RESPONSE_REGULATORY"/>
    <property type="match status" value="2"/>
</dbReference>
<dbReference type="InterPro" id="IPR004358">
    <property type="entry name" value="Sig_transdc_His_kin-like_C"/>
</dbReference>
<feature type="domain" description="Response regulatory" evidence="13">
    <location>
        <begin position="540"/>
        <end position="660"/>
    </location>
</feature>
<dbReference type="PROSITE" id="PS50894">
    <property type="entry name" value="HPT"/>
    <property type="match status" value="1"/>
</dbReference>
<dbReference type="PRINTS" id="PR00344">
    <property type="entry name" value="BCTRLSENSOR"/>
</dbReference>
<proteinExistence type="inferred from homology"/>
<dbReference type="SUPFAM" id="SSF47226">
    <property type="entry name" value="Histidine-containing phosphotransfer domain, HPT domain"/>
    <property type="match status" value="1"/>
</dbReference>
<dbReference type="Gene3D" id="1.10.287.130">
    <property type="match status" value="1"/>
</dbReference>
<dbReference type="Gene3D" id="3.30.565.10">
    <property type="entry name" value="Histidine kinase-like ATPase, C-terminal domain"/>
    <property type="match status" value="1"/>
</dbReference>
<keyword evidence="7" id="KW-0902">Two-component regulatory system</keyword>
<feature type="modified residue" description="Phosphohistidine" evidence="10">
    <location>
        <position position="882"/>
    </location>
</feature>
<feature type="domain" description="Histidine kinase" evidence="12">
    <location>
        <begin position="300"/>
        <end position="522"/>
    </location>
</feature>
<evidence type="ECO:0000256" key="11">
    <source>
        <dbReference type="PROSITE-ProRule" id="PRU00169"/>
    </source>
</evidence>
<dbReference type="AlphaFoldDB" id="A0A0M2NKI1"/>
<evidence type="ECO:0000256" key="7">
    <source>
        <dbReference type="ARBA" id="ARBA00023012"/>
    </source>
</evidence>
<dbReference type="InterPro" id="IPR036097">
    <property type="entry name" value="HisK_dim/P_sf"/>
</dbReference>
<evidence type="ECO:0000256" key="10">
    <source>
        <dbReference type="PROSITE-ProRule" id="PRU00110"/>
    </source>
</evidence>
<dbReference type="Gene3D" id="1.20.120.160">
    <property type="entry name" value="HPT domain"/>
    <property type="match status" value="1"/>
</dbReference>
<dbReference type="InterPro" id="IPR008207">
    <property type="entry name" value="Sig_transdc_His_kin_Hpt_dom"/>
</dbReference>
<feature type="domain" description="Response regulatory" evidence="13">
    <location>
        <begin position="680"/>
        <end position="801"/>
    </location>
</feature>
<dbReference type="GO" id="GO:0005886">
    <property type="term" value="C:plasma membrane"/>
    <property type="evidence" value="ECO:0007669"/>
    <property type="project" value="UniProtKB-SubCell"/>
</dbReference>
<dbReference type="InterPro" id="IPR035965">
    <property type="entry name" value="PAS-like_dom_sf"/>
</dbReference>
<dbReference type="InterPro" id="IPR036890">
    <property type="entry name" value="HATPase_C_sf"/>
</dbReference>